<dbReference type="PANTHER" id="PTHR15497">
    <property type="entry name" value="3-HYDROXYANTHRANILATE 3,4-DIOXYGENASE"/>
    <property type="match status" value="1"/>
</dbReference>
<evidence type="ECO:0000256" key="1">
    <source>
        <dbReference type="ARBA" id="ARBA00001954"/>
    </source>
</evidence>
<evidence type="ECO:0000256" key="2">
    <source>
        <dbReference type="ARBA" id="ARBA00002752"/>
    </source>
</evidence>
<dbReference type="EC" id="1.13.11.6" evidence="9"/>
<protein>
    <recommendedName>
        <fullName evidence="9">3-hydroxyanthranilate 3,4-dioxygenase</fullName>
        <ecNumber evidence="9">1.13.11.6</ecNumber>
    </recommendedName>
    <alternativeName>
        <fullName evidence="9">3-hydroxyanthranilate oxygenase</fullName>
        <shortName evidence="9">3-HAO</shortName>
    </alternativeName>
    <alternativeName>
        <fullName evidence="9">3-hydroxyanthranilic acid dioxygenase</fullName>
        <shortName evidence="9">HAD</shortName>
    </alternativeName>
    <alternativeName>
        <fullName evidence="9">Biosynthesis of nicotinic acid protein 1</fullName>
    </alternativeName>
</protein>
<dbReference type="Gene3D" id="2.60.120.10">
    <property type="entry name" value="Jelly Rolls"/>
    <property type="match status" value="1"/>
</dbReference>
<dbReference type="PANTHER" id="PTHR15497:SF1">
    <property type="entry name" value="3-HYDROXYANTHRANILATE 3,4-DIOXYGENASE"/>
    <property type="match status" value="1"/>
</dbReference>
<reference evidence="11" key="1">
    <citation type="journal article" date="2017" name="Genome Biol.">
        <title>Comparative genomics reveals high biological diversity and specific adaptations in the industrially and medically important fungal genus Aspergillus.</title>
        <authorList>
            <person name="de Vries R.P."/>
            <person name="Riley R."/>
            <person name="Wiebenga A."/>
            <person name="Aguilar-Osorio G."/>
            <person name="Amillis S."/>
            <person name="Uchima C.A."/>
            <person name="Anderluh G."/>
            <person name="Asadollahi M."/>
            <person name="Askin M."/>
            <person name="Barry K."/>
            <person name="Battaglia E."/>
            <person name="Bayram O."/>
            <person name="Benocci T."/>
            <person name="Braus-Stromeyer S.A."/>
            <person name="Caldana C."/>
            <person name="Canovas D."/>
            <person name="Cerqueira G.C."/>
            <person name="Chen F."/>
            <person name="Chen W."/>
            <person name="Choi C."/>
            <person name="Clum A."/>
            <person name="Dos Santos R.A."/>
            <person name="Damasio A.R."/>
            <person name="Diallinas G."/>
            <person name="Emri T."/>
            <person name="Fekete E."/>
            <person name="Flipphi M."/>
            <person name="Freyberg S."/>
            <person name="Gallo A."/>
            <person name="Gournas C."/>
            <person name="Habgood R."/>
            <person name="Hainaut M."/>
            <person name="Harispe M.L."/>
            <person name="Henrissat B."/>
            <person name="Hilden K.S."/>
            <person name="Hope R."/>
            <person name="Hossain A."/>
            <person name="Karabika E."/>
            <person name="Karaffa L."/>
            <person name="Karanyi Z."/>
            <person name="Krasevec N."/>
            <person name="Kuo A."/>
            <person name="Kusch H."/>
            <person name="LaButti K."/>
            <person name="Lagendijk E.L."/>
            <person name="Lapidus A."/>
            <person name="Levasseur A."/>
            <person name="Lindquist E."/>
            <person name="Lipzen A."/>
            <person name="Logrieco A.F."/>
            <person name="MacCabe A."/>
            <person name="Maekelae M.R."/>
            <person name="Malavazi I."/>
            <person name="Melin P."/>
            <person name="Meyer V."/>
            <person name="Mielnichuk N."/>
            <person name="Miskei M."/>
            <person name="Molnar A.P."/>
            <person name="Mule G."/>
            <person name="Ngan C.Y."/>
            <person name="Orejas M."/>
            <person name="Orosz E."/>
            <person name="Ouedraogo J.P."/>
            <person name="Overkamp K.M."/>
            <person name="Park H.-S."/>
            <person name="Perrone G."/>
            <person name="Piumi F."/>
            <person name="Punt P.J."/>
            <person name="Ram A.F."/>
            <person name="Ramon A."/>
            <person name="Rauscher S."/>
            <person name="Record E."/>
            <person name="Riano-Pachon D.M."/>
            <person name="Robert V."/>
            <person name="Roehrig J."/>
            <person name="Ruller R."/>
            <person name="Salamov A."/>
            <person name="Salih N.S."/>
            <person name="Samson R.A."/>
            <person name="Sandor E."/>
            <person name="Sanguinetti M."/>
            <person name="Schuetze T."/>
            <person name="Sepcic K."/>
            <person name="Shelest E."/>
            <person name="Sherlock G."/>
            <person name="Sophianopoulou V."/>
            <person name="Squina F.M."/>
            <person name="Sun H."/>
            <person name="Susca A."/>
            <person name="Todd R.B."/>
            <person name="Tsang A."/>
            <person name="Unkles S.E."/>
            <person name="van de Wiele N."/>
            <person name="van Rossen-Uffink D."/>
            <person name="Oliveira J.V."/>
            <person name="Vesth T.C."/>
            <person name="Visser J."/>
            <person name="Yu J.-H."/>
            <person name="Zhou M."/>
            <person name="Andersen M.R."/>
            <person name="Archer D.B."/>
            <person name="Baker S.E."/>
            <person name="Benoit I."/>
            <person name="Brakhage A.A."/>
            <person name="Braus G.H."/>
            <person name="Fischer R."/>
            <person name="Frisvad J.C."/>
            <person name="Goldman G.H."/>
            <person name="Houbraken J."/>
            <person name="Oakley B."/>
            <person name="Pocsi I."/>
            <person name="Scazzocchio C."/>
            <person name="Seiboth B."/>
            <person name="vanKuyk P.A."/>
            <person name="Wortman J."/>
            <person name="Dyer P.S."/>
            <person name="Grigoriev I.V."/>
        </authorList>
    </citation>
    <scope>NUCLEOTIDE SEQUENCE [LARGE SCALE GENOMIC DNA]</scope>
    <source>
        <strain evidence="11">CBS 516.65</strain>
    </source>
</reference>
<comment type="catalytic activity">
    <reaction evidence="9">
        <text>3-hydroxyanthranilate + O2 = (2Z,4Z)-2-amino-3-carboxymuconate 6-semialdehyde</text>
        <dbReference type="Rhea" id="RHEA:17953"/>
        <dbReference type="ChEBI" id="CHEBI:15379"/>
        <dbReference type="ChEBI" id="CHEBI:36559"/>
        <dbReference type="ChEBI" id="CHEBI:77612"/>
        <dbReference type="EC" id="1.13.11.6"/>
    </reaction>
</comment>
<dbReference type="GO" id="GO:0034354">
    <property type="term" value="P:'de novo' NAD+ biosynthetic process from L-tryptophan"/>
    <property type="evidence" value="ECO:0007669"/>
    <property type="project" value="UniProtKB-UniRule"/>
</dbReference>
<dbReference type="NCBIfam" id="TIGR03037">
    <property type="entry name" value="anthran_nbaC"/>
    <property type="match status" value="1"/>
</dbReference>
<feature type="binding site" evidence="9">
    <location>
        <position position="106"/>
    </location>
    <ligand>
        <name>substrate</name>
    </ligand>
</feature>
<evidence type="ECO:0000256" key="9">
    <source>
        <dbReference type="HAMAP-Rule" id="MF_03019"/>
    </source>
</evidence>
<dbReference type="InterPro" id="IPR010329">
    <property type="entry name" value="3hydroanth_dOase"/>
</dbReference>
<dbReference type="GO" id="GO:0019805">
    <property type="term" value="P:quinolinate biosynthetic process"/>
    <property type="evidence" value="ECO:0007669"/>
    <property type="project" value="UniProtKB-UniRule"/>
</dbReference>
<evidence type="ECO:0000256" key="6">
    <source>
        <dbReference type="ARBA" id="ARBA00022964"/>
    </source>
</evidence>
<evidence type="ECO:0000256" key="4">
    <source>
        <dbReference type="ARBA" id="ARBA00022642"/>
    </source>
</evidence>
<dbReference type="CDD" id="cd06123">
    <property type="entry name" value="cupin_HAO"/>
    <property type="match status" value="1"/>
</dbReference>
<dbReference type="GO" id="GO:0008198">
    <property type="term" value="F:ferrous iron binding"/>
    <property type="evidence" value="ECO:0007669"/>
    <property type="project" value="UniProtKB-UniRule"/>
</dbReference>
<dbReference type="UniPathway" id="UPA00253">
    <property type="reaction ID" value="UER00330"/>
</dbReference>
<evidence type="ECO:0000256" key="8">
    <source>
        <dbReference type="ARBA" id="ARBA00023004"/>
    </source>
</evidence>
<feature type="binding site" evidence="9">
    <location>
        <position position="131"/>
    </location>
    <ligand>
        <name>a divalent metal cation</name>
        <dbReference type="ChEBI" id="CHEBI:60240"/>
    </ligand>
</feature>
<comment type="similarity">
    <text evidence="9">Belongs to the 3-HAO family.</text>
</comment>
<dbReference type="OrthoDB" id="204928at2759"/>
<feature type="binding site" evidence="9">
    <location>
        <position position="171"/>
    </location>
    <ligand>
        <name>a divalent metal cation</name>
        <dbReference type="ChEBI" id="CHEBI:60240"/>
    </ligand>
</feature>
<comment type="cofactor">
    <cofactor evidence="1 9">
        <name>Fe(2+)</name>
        <dbReference type="ChEBI" id="CHEBI:29033"/>
    </cofactor>
</comment>
<comment type="pathway">
    <text evidence="9">Cofactor biosynthesis; NAD(+) biosynthesis; quinolinate from L-kynurenine: step 3/3.</text>
</comment>
<keyword evidence="4 9" id="KW-0662">Pyridine nucleotide biosynthesis</keyword>
<dbReference type="InterPro" id="IPR014710">
    <property type="entry name" value="RmlC-like_jellyroll"/>
</dbReference>
<keyword evidence="8 9" id="KW-0408">Iron</keyword>
<dbReference type="GO" id="GO:0000334">
    <property type="term" value="F:3-hydroxyanthranilate 3,4-dioxygenase activity"/>
    <property type="evidence" value="ECO:0007669"/>
    <property type="project" value="UniProtKB-UniRule"/>
</dbReference>
<organism evidence="10 11">
    <name type="scientific">Aspergillus glaucus CBS 516.65</name>
    <dbReference type="NCBI Taxonomy" id="1160497"/>
    <lineage>
        <taxon>Eukaryota</taxon>
        <taxon>Fungi</taxon>
        <taxon>Dikarya</taxon>
        <taxon>Ascomycota</taxon>
        <taxon>Pezizomycotina</taxon>
        <taxon>Eurotiomycetes</taxon>
        <taxon>Eurotiomycetidae</taxon>
        <taxon>Eurotiales</taxon>
        <taxon>Aspergillaceae</taxon>
        <taxon>Aspergillus</taxon>
        <taxon>Aspergillus subgen. Aspergillus</taxon>
    </lineage>
</organism>
<evidence type="ECO:0000256" key="3">
    <source>
        <dbReference type="ARBA" id="ARBA00022490"/>
    </source>
</evidence>
<dbReference type="Proteomes" id="UP000184300">
    <property type="component" value="Unassembled WGS sequence"/>
</dbReference>
<dbReference type="GO" id="GO:0043420">
    <property type="term" value="P:anthranilate metabolic process"/>
    <property type="evidence" value="ECO:0007669"/>
    <property type="project" value="UniProtKB-UniRule"/>
</dbReference>
<comment type="subcellular location">
    <subcellularLocation>
        <location evidence="9">Cytoplasm</location>
    </subcellularLocation>
</comment>
<evidence type="ECO:0000256" key="5">
    <source>
        <dbReference type="ARBA" id="ARBA00022723"/>
    </source>
</evidence>
<evidence type="ECO:0000313" key="10">
    <source>
        <dbReference type="EMBL" id="OJJ88833.1"/>
    </source>
</evidence>
<dbReference type="GO" id="GO:0005737">
    <property type="term" value="C:cytoplasm"/>
    <property type="evidence" value="ECO:0007669"/>
    <property type="project" value="UniProtKB-SubCell"/>
</dbReference>
<dbReference type="VEuPathDB" id="FungiDB:ASPGLDRAFT_31937"/>
<sequence length="192" mass="21450">MLPPALNLPKWLEANSHLLQPPVNNYCIYHPATPGTAGYTVMVVGGPNARTDYHINTTPEFFYQYRGSMLLRTIDTSTTPPTPQDIPIHEGSIFLLPPNTPHCPVRFKDTIGVVLEAPRPEGALDTMQWYCRGCGGVVWEKSFVCTDLGTQVKAVVQEFEGDEEKRRCERCGKVADVRYGEGEIVQPSRFPE</sequence>
<keyword evidence="11" id="KW-1185">Reference proteome</keyword>
<evidence type="ECO:0000256" key="7">
    <source>
        <dbReference type="ARBA" id="ARBA00023002"/>
    </source>
</evidence>
<keyword evidence="7 9" id="KW-0560">Oxidoreductase</keyword>
<proteinExistence type="inferred from homology"/>
<name>A0A1L9VY28_ASPGL</name>
<dbReference type="AlphaFoldDB" id="A0A1L9VY28"/>
<dbReference type="FunFam" id="2.60.120.10:FF:000093">
    <property type="entry name" value="3-hydroxyanthranilate 3,4-dioxygenase"/>
    <property type="match status" value="1"/>
</dbReference>
<dbReference type="SUPFAM" id="SSF51182">
    <property type="entry name" value="RmlC-like cupins"/>
    <property type="match status" value="1"/>
</dbReference>
<evidence type="ECO:0000313" key="11">
    <source>
        <dbReference type="Proteomes" id="UP000184300"/>
    </source>
</evidence>
<dbReference type="Pfam" id="PF06052">
    <property type="entry name" value="3-HAO"/>
    <property type="match status" value="1"/>
</dbReference>
<feature type="binding site" evidence="9">
    <location>
        <position position="116"/>
    </location>
    <ligand>
        <name>substrate</name>
    </ligand>
</feature>
<dbReference type="HAMAP" id="MF_00825">
    <property type="entry name" value="3_HAO"/>
    <property type="match status" value="1"/>
</dbReference>
<feature type="binding site" evidence="9">
    <location>
        <position position="102"/>
    </location>
    <ligand>
        <name>Fe cation</name>
        <dbReference type="ChEBI" id="CHEBI:24875"/>
        <note>catalytic</note>
    </ligand>
</feature>
<gene>
    <name evidence="9" type="primary">BNA1</name>
    <name evidence="10" type="ORF">ASPGLDRAFT_31937</name>
</gene>
<dbReference type="GO" id="GO:0006569">
    <property type="term" value="P:L-tryptophan catabolic process"/>
    <property type="evidence" value="ECO:0007669"/>
    <property type="project" value="UniProtKB-UniRule"/>
</dbReference>
<feature type="binding site" evidence="9">
    <location>
        <position position="134"/>
    </location>
    <ligand>
        <name>a divalent metal cation</name>
        <dbReference type="ChEBI" id="CHEBI:60240"/>
    </ligand>
</feature>
<feature type="binding site" evidence="9">
    <location>
        <position position="60"/>
    </location>
    <ligand>
        <name>substrate</name>
    </ligand>
</feature>
<accession>A0A1L9VY28</accession>
<feature type="binding site" evidence="9">
    <location>
        <position position="50"/>
    </location>
    <ligand>
        <name>O2</name>
        <dbReference type="ChEBI" id="CHEBI:15379"/>
    </ligand>
</feature>
<dbReference type="EMBL" id="KV878889">
    <property type="protein sequence ID" value="OJJ88833.1"/>
    <property type="molecule type" value="Genomic_DNA"/>
</dbReference>
<keyword evidence="3 9" id="KW-0963">Cytoplasm</keyword>
<feature type="binding site" evidence="9">
    <location>
        <position position="168"/>
    </location>
    <ligand>
        <name>a divalent metal cation</name>
        <dbReference type="ChEBI" id="CHEBI:60240"/>
    </ligand>
</feature>
<feature type="binding site" evidence="9">
    <location>
        <position position="54"/>
    </location>
    <ligand>
        <name>Fe cation</name>
        <dbReference type="ChEBI" id="CHEBI:24875"/>
        <note>catalytic</note>
    </ligand>
</feature>
<dbReference type="STRING" id="1160497.A0A1L9VY28"/>
<dbReference type="InterPro" id="IPR011051">
    <property type="entry name" value="RmlC_Cupin_sf"/>
</dbReference>
<keyword evidence="6 9" id="KW-0223">Dioxygenase</keyword>
<feature type="binding site" evidence="9">
    <location>
        <position position="60"/>
    </location>
    <ligand>
        <name>Fe cation</name>
        <dbReference type="ChEBI" id="CHEBI:24875"/>
        <note>catalytic</note>
    </ligand>
</feature>
<keyword evidence="5 9" id="KW-0479">Metal-binding</keyword>
<comment type="function">
    <text evidence="2 9">Catalyzes the oxidative ring opening of 3-hydroxyanthranilate to 2-amino-3-carboxymuconate semialdehyde, which spontaneously cyclizes to quinolinate.</text>
</comment>